<sequence>MGCGKSKHAVATASAPTAVARKKSSIKKSSGAGDSREEEMPMPPPKENSSNDSNVNAVAVEAKEEAEPGKLISRESPQFFSSHKDVERIAAIVSESKSDGGDSEYGSPRTESAGREDSMNKCSVRAEDGGEIAGEGASAAVVVVESEPPDTKQQLQNCDDR</sequence>
<organism evidence="2 3">
    <name type="scientific">Linum trigynum</name>
    <dbReference type="NCBI Taxonomy" id="586398"/>
    <lineage>
        <taxon>Eukaryota</taxon>
        <taxon>Viridiplantae</taxon>
        <taxon>Streptophyta</taxon>
        <taxon>Embryophyta</taxon>
        <taxon>Tracheophyta</taxon>
        <taxon>Spermatophyta</taxon>
        <taxon>Magnoliopsida</taxon>
        <taxon>eudicotyledons</taxon>
        <taxon>Gunneridae</taxon>
        <taxon>Pentapetalae</taxon>
        <taxon>rosids</taxon>
        <taxon>fabids</taxon>
        <taxon>Malpighiales</taxon>
        <taxon>Linaceae</taxon>
        <taxon>Linum</taxon>
    </lineage>
</organism>
<protein>
    <submittedName>
        <fullName evidence="2">Uncharacterized protein</fullName>
    </submittedName>
</protein>
<name>A0AAV2FFQ8_9ROSI</name>
<feature type="compositionally biased region" description="Low complexity" evidence="1">
    <location>
        <begin position="9"/>
        <end position="19"/>
    </location>
</feature>
<accession>A0AAV2FFQ8</accession>
<feature type="compositionally biased region" description="Low complexity" evidence="1">
    <location>
        <begin position="47"/>
        <end position="60"/>
    </location>
</feature>
<evidence type="ECO:0000313" key="3">
    <source>
        <dbReference type="Proteomes" id="UP001497516"/>
    </source>
</evidence>
<feature type="compositionally biased region" description="Basic and acidic residues" evidence="1">
    <location>
        <begin position="112"/>
        <end position="128"/>
    </location>
</feature>
<dbReference type="Proteomes" id="UP001497516">
    <property type="component" value="Chromosome 6"/>
</dbReference>
<evidence type="ECO:0000313" key="2">
    <source>
        <dbReference type="EMBL" id="CAL1397126.1"/>
    </source>
</evidence>
<reference evidence="2 3" key="1">
    <citation type="submission" date="2024-04" db="EMBL/GenBank/DDBJ databases">
        <authorList>
            <person name="Fracassetti M."/>
        </authorList>
    </citation>
    <scope>NUCLEOTIDE SEQUENCE [LARGE SCALE GENOMIC DNA]</scope>
</reference>
<keyword evidence="3" id="KW-1185">Reference proteome</keyword>
<gene>
    <name evidence="2" type="ORF">LTRI10_LOCUS37451</name>
</gene>
<proteinExistence type="predicted"/>
<dbReference type="EMBL" id="OZ034819">
    <property type="protein sequence ID" value="CAL1397126.1"/>
    <property type="molecule type" value="Genomic_DNA"/>
</dbReference>
<dbReference type="AlphaFoldDB" id="A0AAV2FFQ8"/>
<feature type="region of interest" description="Disordered" evidence="1">
    <location>
        <begin position="1"/>
        <end position="138"/>
    </location>
</feature>
<evidence type="ECO:0000256" key="1">
    <source>
        <dbReference type="SAM" id="MobiDB-lite"/>
    </source>
</evidence>